<evidence type="ECO:0000256" key="2">
    <source>
        <dbReference type="ARBA" id="ARBA00022475"/>
    </source>
</evidence>
<evidence type="ECO:0000256" key="4">
    <source>
        <dbReference type="ARBA" id="ARBA00022989"/>
    </source>
</evidence>
<dbReference type="Pfam" id="PF02361">
    <property type="entry name" value="CbiQ"/>
    <property type="match status" value="1"/>
</dbReference>
<sequence>MSEKFTGAARVQDYPISAHADVVAERHQAQLNRVGFEGPLVERLNPLFLLLGTFLYSMPLMITLDWVSASIALLLGLVGSYAIGVPISATWRRGWFLLVVAAGSFVSMLLYARPAGQSYFEFGLINITDNSIQLATGISFRVLAIGLPVLLVLGSIDVTRLADAMAQNGKVAPRFVLGTLAGIRLAGVFKRDWQAMDQSQRARGIGEGNKFRKLFSISFALLILAIRRASSLATAMESRGFGRNDRTWARPSPVRRQDYVFVAACLIVISVALAVSVLTGTFNFLGLSSVS</sequence>
<comment type="caution">
    <text evidence="7">The sequence shown here is derived from an EMBL/GenBank/DDBJ whole genome shotgun (WGS) entry which is preliminary data.</text>
</comment>
<proteinExistence type="predicted"/>
<dbReference type="InterPro" id="IPR051611">
    <property type="entry name" value="ECF_transporter_component"/>
</dbReference>
<comment type="subcellular location">
    <subcellularLocation>
        <location evidence="1">Membrane</location>
        <topology evidence="1">Multi-pass membrane protein</topology>
    </subcellularLocation>
</comment>
<accession>A0ABV6P7Q8</accession>
<dbReference type="CDD" id="cd16914">
    <property type="entry name" value="EcfT"/>
    <property type="match status" value="1"/>
</dbReference>
<feature type="transmembrane region" description="Helical" evidence="6">
    <location>
        <begin position="95"/>
        <end position="112"/>
    </location>
</feature>
<dbReference type="PANTHER" id="PTHR34857">
    <property type="entry name" value="SLL0384 PROTEIN"/>
    <property type="match status" value="1"/>
</dbReference>
<organism evidence="7 8">
    <name type="scientific">Micrococcoides hystricis</name>
    <dbReference type="NCBI Taxonomy" id="1572761"/>
    <lineage>
        <taxon>Bacteria</taxon>
        <taxon>Bacillati</taxon>
        <taxon>Actinomycetota</taxon>
        <taxon>Actinomycetes</taxon>
        <taxon>Micrococcales</taxon>
        <taxon>Micrococcaceae</taxon>
        <taxon>Micrococcoides</taxon>
    </lineage>
</organism>
<keyword evidence="8" id="KW-1185">Reference proteome</keyword>
<dbReference type="Proteomes" id="UP001589862">
    <property type="component" value="Unassembled WGS sequence"/>
</dbReference>
<keyword evidence="5 6" id="KW-0472">Membrane</keyword>
<keyword evidence="2" id="KW-1003">Cell membrane</keyword>
<evidence type="ECO:0000256" key="3">
    <source>
        <dbReference type="ARBA" id="ARBA00022692"/>
    </source>
</evidence>
<protein>
    <submittedName>
        <fullName evidence="7">Energy-coupling factor transporter transmembrane component T family protein</fullName>
    </submittedName>
</protein>
<evidence type="ECO:0000256" key="6">
    <source>
        <dbReference type="SAM" id="Phobius"/>
    </source>
</evidence>
<feature type="transmembrane region" description="Helical" evidence="6">
    <location>
        <begin position="47"/>
        <end position="64"/>
    </location>
</feature>
<name>A0ABV6P7Q8_9MICC</name>
<feature type="transmembrane region" description="Helical" evidence="6">
    <location>
        <begin position="71"/>
        <end position="89"/>
    </location>
</feature>
<gene>
    <name evidence="7" type="ORF">ACFFFR_01970</name>
</gene>
<keyword evidence="4 6" id="KW-1133">Transmembrane helix</keyword>
<dbReference type="RefSeq" id="WP_377457776.1">
    <property type="nucleotide sequence ID" value="NZ_JBHLUB010000001.1"/>
</dbReference>
<reference evidence="7 8" key="1">
    <citation type="submission" date="2024-09" db="EMBL/GenBank/DDBJ databases">
        <authorList>
            <person name="Sun Q."/>
            <person name="Mori K."/>
        </authorList>
    </citation>
    <scope>NUCLEOTIDE SEQUENCE [LARGE SCALE GENOMIC DNA]</scope>
    <source>
        <strain evidence="7 8">NCAIM B.02604</strain>
    </source>
</reference>
<feature type="transmembrane region" description="Helical" evidence="6">
    <location>
        <begin position="132"/>
        <end position="151"/>
    </location>
</feature>
<evidence type="ECO:0000256" key="1">
    <source>
        <dbReference type="ARBA" id="ARBA00004141"/>
    </source>
</evidence>
<keyword evidence="3 6" id="KW-0812">Transmembrane</keyword>
<evidence type="ECO:0000256" key="5">
    <source>
        <dbReference type="ARBA" id="ARBA00023136"/>
    </source>
</evidence>
<evidence type="ECO:0000313" key="8">
    <source>
        <dbReference type="Proteomes" id="UP001589862"/>
    </source>
</evidence>
<feature type="transmembrane region" description="Helical" evidence="6">
    <location>
        <begin position="259"/>
        <end position="285"/>
    </location>
</feature>
<evidence type="ECO:0000313" key="7">
    <source>
        <dbReference type="EMBL" id="MFC0581158.1"/>
    </source>
</evidence>
<dbReference type="EMBL" id="JBHLUB010000001">
    <property type="protein sequence ID" value="MFC0581158.1"/>
    <property type="molecule type" value="Genomic_DNA"/>
</dbReference>
<dbReference type="PANTHER" id="PTHR34857:SF2">
    <property type="entry name" value="SLL0384 PROTEIN"/>
    <property type="match status" value="1"/>
</dbReference>
<dbReference type="InterPro" id="IPR003339">
    <property type="entry name" value="ABC/ECF_trnsptr_transmembrane"/>
</dbReference>